<feature type="non-terminal residue" evidence="1">
    <location>
        <position position="85"/>
    </location>
</feature>
<gene>
    <name evidence="1" type="ORF">BJX68DRAFT_223517</name>
</gene>
<sequence>MNPFTHPPKPNTRIPPILVARQNQERETSTNMRCTKLADLSKQKLWKETSTGDPDLRRCLGHHRLLRRSVQEAQEDMKRYLGEVV</sequence>
<comment type="caution">
    <text evidence="1">The sequence shown here is derived from an EMBL/GenBank/DDBJ whole genome shotgun (WGS) entry which is preliminary data.</text>
</comment>
<dbReference type="EMBL" id="JBFXLR010000001">
    <property type="protein sequence ID" value="KAL2861931.1"/>
    <property type="molecule type" value="Genomic_DNA"/>
</dbReference>
<evidence type="ECO:0000313" key="2">
    <source>
        <dbReference type="Proteomes" id="UP001610444"/>
    </source>
</evidence>
<protein>
    <submittedName>
        <fullName evidence="1">Uncharacterized protein</fullName>
    </submittedName>
</protein>
<dbReference type="Proteomes" id="UP001610444">
    <property type="component" value="Unassembled WGS sequence"/>
</dbReference>
<organism evidence="1 2">
    <name type="scientific">Aspergillus pseudodeflectus</name>
    <dbReference type="NCBI Taxonomy" id="176178"/>
    <lineage>
        <taxon>Eukaryota</taxon>
        <taxon>Fungi</taxon>
        <taxon>Dikarya</taxon>
        <taxon>Ascomycota</taxon>
        <taxon>Pezizomycotina</taxon>
        <taxon>Eurotiomycetes</taxon>
        <taxon>Eurotiomycetidae</taxon>
        <taxon>Eurotiales</taxon>
        <taxon>Aspergillaceae</taxon>
        <taxon>Aspergillus</taxon>
        <taxon>Aspergillus subgen. Nidulantes</taxon>
    </lineage>
</organism>
<keyword evidence="2" id="KW-1185">Reference proteome</keyword>
<accession>A0ABR4LBM5</accession>
<dbReference type="GeneID" id="98153322"/>
<dbReference type="RefSeq" id="XP_070906021.1">
    <property type="nucleotide sequence ID" value="XM_071038158.1"/>
</dbReference>
<proteinExistence type="predicted"/>
<name>A0ABR4LBM5_9EURO</name>
<reference evidence="1 2" key="1">
    <citation type="submission" date="2024-07" db="EMBL/GenBank/DDBJ databases">
        <title>Section-level genome sequencing and comparative genomics of Aspergillus sections Usti and Cavernicolus.</title>
        <authorList>
            <consortium name="Lawrence Berkeley National Laboratory"/>
            <person name="Nybo J.L."/>
            <person name="Vesth T.C."/>
            <person name="Theobald S."/>
            <person name="Frisvad J.C."/>
            <person name="Larsen T.O."/>
            <person name="Kjaerboelling I."/>
            <person name="Rothschild-Mancinelli K."/>
            <person name="Lyhne E.K."/>
            <person name="Kogle M.E."/>
            <person name="Barry K."/>
            <person name="Clum A."/>
            <person name="Na H."/>
            <person name="Ledsgaard L."/>
            <person name="Lin J."/>
            <person name="Lipzen A."/>
            <person name="Kuo A."/>
            <person name="Riley R."/>
            <person name="Mondo S."/>
            <person name="LaButti K."/>
            <person name="Haridas S."/>
            <person name="Pangalinan J."/>
            <person name="Salamov A.A."/>
            <person name="Simmons B.A."/>
            <person name="Magnuson J.K."/>
            <person name="Chen J."/>
            <person name="Drula E."/>
            <person name="Henrissat B."/>
            <person name="Wiebenga A."/>
            <person name="Lubbers R.J."/>
            <person name="Gomes A.C."/>
            <person name="Macurrencykelacurrency M.R."/>
            <person name="Stajich J."/>
            <person name="Grigoriev I.V."/>
            <person name="Mortensen U.H."/>
            <person name="De vries R.P."/>
            <person name="Baker S.E."/>
            <person name="Andersen M.R."/>
        </authorList>
    </citation>
    <scope>NUCLEOTIDE SEQUENCE [LARGE SCALE GENOMIC DNA]</scope>
    <source>
        <strain evidence="1 2">CBS 756.74</strain>
    </source>
</reference>
<evidence type="ECO:0000313" key="1">
    <source>
        <dbReference type="EMBL" id="KAL2861931.1"/>
    </source>
</evidence>